<dbReference type="OrthoDB" id="4697647at2"/>
<dbReference type="STRING" id="207949.RED65_11269"/>
<dbReference type="Pfam" id="PF13489">
    <property type="entry name" value="Methyltransf_23"/>
    <property type="match status" value="1"/>
</dbReference>
<gene>
    <name evidence="1" type="primary">cmoM</name>
    <name evidence="2" type="ORF">RED65_11269</name>
</gene>
<evidence type="ECO:0000256" key="1">
    <source>
        <dbReference type="HAMAP-Rule" id="MF_02057"/>
    </source>
</evidence>
<comment type="caution">
    <text evidence="1">Lacks conserved residue(s) required for the propagation of feature annotation.</text>
</comment>
<feature type="binding site" evidence="1">
    <location>
        <position position="122"/>
    </location>
    <ligand>
        <name>S-adenosyl-L-methionine</name>
        <dbReference type="ChEBI" id="CHEBI:59789"/>
    </ligand>
</feature>
<keyword evidence="1 2" id="KW-0489">Methyltransferase</keyword>
<keyword evidence="1" id="KW-0949">S-adenosyl-L-methionine</keyword>
<dbReference type="InterPro" id="IPR033664">
    <property type="entry name" value="Cmo5U_methylTrfase"/>
</dbReference>
<dbReference type="GO" id="GO:0097697">
    <property type="term" value="F:tRNA (5-carboxymethoxyuridine(34)-5-O)-methyltransferase activity"/>
    <property type="evidence" value="ECO:0007669"/>
    <property type="project" value="UniProtKB-UniRule"/>
</dbReference>
<comment type="similarity">
    <text evidence="1">Belongs to the class I-like SAM-binding methyltransferase superfamily. CmoM family.</text>
</comment>
<dbReference type="CDD" id="cd02440">
    <property type="entry name" value="AdoMet_MTases"/>
    <property type="match status" value="1"/>
</dbReference>
<dbReference type="Gene3D" id="3.40.50.150">
    <property type="entry name" value="Vaccinia Virus protein VP39"/>
    <property type="match status" value="1"/>
</dbReference>
<comment type="caution">
    <text evidence="2">The sequence shown here is derived from an EMBL/GenBank/DDBJ whole genome shotgun (WGS) entry which is preliminary data.</text>
</comment>
<dbReference type="HOGENOM" id="CLU_061533_0_0_6"/>
<name>Q1N5H2_9GAMM</name>
<dbReference type="HAMAP" id="MF_02057">
    <property type="entry name" value="tRNA_methyltr_CmoM"/>
    <property type="match status" value="1"/>
</dbReference>
<dbReference type="GO" id="GO:0006400">
    <property type="term" value="P:tRNA modification"/>
    <property type="evidence" value="ECO:0007669"/>
    <property type="project" value="UniProtKB-UniRule"/>
</dbReference>
<keyword evidence="3" id="KW-1185">Reference proteome</keyword>
<comment type="catalytic activity">
    <reaction evidence="1">
        <text>5-carboxymethoxyuridine(34) in tRNA + S-adenosyl-L-methionine = 5-methoxycarbonylmethoxyuridine(34) in tRNA + S-adenosyl-L-homocysteine</text>
        <dbReference type="Rhea" id="RHEA:54080"/>
        <dbReference type="Rhea" id="RHEA-COMP:13383"/>
        <dbReference type="Rhea" id="RHEA-COMP:13781"/>
        <dbReference type="ChEBI" id="CHEBI:57856"/>
        <dbReference type="ChEBI" id="CHEBI:59789"/>
        <dbReference type="ChEBI" id="CHEBI:136879"/>
        <dbReference type="ChEBI" id="CHEBI:138053"/>
    </reaction>
</comment>
<dbReference type="AlphaFoldDB" id="Q1N5H2"/>
<evidence type="ECO:0000313" key="2">
    <source>
        <dbReference type="EMBL" id="EAT13970.1"/>
    </source>
</evidence>
<dbReference type="EMBL" id="AAQH01000001">
    <property type="protein sequence ID" value="EAT13970.1"/>
    <property type="molecule type" value="Genomic_DNA"/>
</dbReference>
<organism evidence="2 3">
    <name type="scientific">Bermanella marisrubri</name>
    <dbReference type="NCBI Taxonomy" id="207949"/>
    <lineage>
        <taxon>Bacteria</taxon>
        <taxon>Pseudomonadati</taxon>
        <taxon>Pseudomonadota</taxon>
        <taxon>Gammaproteobacteria</taxon>
        <taxon>Oceanospirillales</taxon>
        <taxon>Oceanospirillaceae</taxon>
        <taxon>Bermanella</taxon>
    </lineage>
</organism>
<feature type="binding site" evidence="1">
    <location>
        <position position="25"/>
    </location>
    <ligand>
        <name>S-adenosyl-L-methionine</name>
        <dbReference type="ChEBI" id="CHEBI:59789"/>
    </ligand>
</feature>
<accession>Q1N5H2</accession>
<protein>
    <recommendedName>
        <fullName evidence="1">tRNA 5-carboxymethoxyuridine methyltransferase</fullName>
        <ecNumber evidence="1">2.1.1.-</ecNumber>
    </recommendedName>
    <alternativeName>
        <fullName evidence="1">cmo5U methyltransferase</fullName>
    </alternativeName>
</protein>
<sequence>MDRNFNGLSNRFKNQIYGTLKGQMRLALLEKDLSPYIEQTHALNILDCGAGQGQFSSMLAQHGHSLVLNDVSDEMLAMAQANLAELAPDNQTHQMITAPLQSLNEELHTRALPTQYDLVLNHAVLEWLHEPFAAIEQLALWVKSDGILSLMFYNLHAIVWRNLMNGSWQRAQNTHFHHDKNNLMPQNPLNPADVVEKIESLGFSIELHRGIRCVHDHMFVEMRKRKTLEEFVELESDIGLKAPYRDLGRYVHIVARKI</sequence>
<dbReference type="InterPro" id="IPR029063">
    <property type="entry name" value="SAM-dependent_MTases_sf"/>
</dbReference>
<dbReference type="PANTHER" id="PTHR43861">
    <property type="entry name" value="TRANS-ACONITATE 2-METHYLTRANSFERASE-RELATED"/>
    <property type="match status" value="1"/>
</dbReference>
<dbReference type="GO" id="GO:0032259">
    <property type="term" value="P:methylation"/>
    <property type="evidence" value="ECO:0007669"/>
    <property type="project" value="UniProtKB-KW"/>
</dbReference>
<evidence type="ECO:0000313" key="3">
    <source>
        <dbReference type="Proteomes" id="UP000004263"/>
    </source>
</evidence>
<reference evidence="2 3" key="1">
    <citation type="submission" date="2006-03" db="EMBL/GenBank/DDBJ databases">
        <authorList>
            <person name="Pinhassi J."/>
            <person name="Pedros-Alio C."/>
            <person name="Ferriera S."/>
            <person name="Johnson J."/>
            <person name="Kravitz S."/>
            <person name="Halpern A."/>
            <person name="Remington K."/>
            <person name="Beeson K."/>
            <person name="Tran B."/>
            <person name="Rogers Y.-H."/>
            <person name="Friedman R."/>
            <person name="Venter J.C."/>
        </authorList>
    </citation>
    <scope>NUCLEOTIDE SEQUENCE [LARGE SCALE GENOMIC DNA]</scope>
    <source>
        <strain evidence="2 3">RED65</strain>
    </source>
</reference>
<dbReference type="EC" id="2.1.1.-" evidence="1"/>
<feature type="binding site" evidence="1">
    <location>
        <begin position="49"/>
        <end position="50"/>
    </location>
    <ligand>
        <name>S-adenosyl-L-methionine</name>
        <dbReference type="ChEBI" id="CHEBI:59789"/>
    </ligand>
</feature>
<feature type="binding site" evidence="1">
    <location>
        <position position="70"/>
    </location>
    <ligand>
        <name>S-adenosyl-L-methionine</name>
        <dbReference type="ChEBI" id="CHEBI:59789"/>
    </ligand>
</feature>
<dbReference type="Proteomes" id="UP000004263">
    <property type="component" value="Unassembled WGS sequence"/>
</dbReference>
<keyword evidence="1 2" id="KW-0808">Transferase</keyword>
<comment type="function">
    <text evidence="1">Catalyzes the methylation of 5-carboxymethoxyuridine (cmo5U) to form 5-methoxycarbonylmethoxyuridine (mcmo5U) at position 34 in tRNAs.</text>
</comment>
<keyword evidence="1" id="KW-0819">tRNA processing</keyword>
<proteinExistence type="inferred from homology"/>
<dbReference type="SUPFAM" id="SSF53335">
    <property type="entry name" value="S-adenosyl-L-methionine-dependent methyltransferases"/>
    <property type="match status" value="1"/>
</dbReference>
<dbReference type="RefSeq" id="WP_007017388.1">
    <property type="nucleotide sequence ID" value="NZ_CH724113.1"/>
</dbReference>